<protein>
    <submittedName>
        <fullName evidence="9">Uncharacterized protein</fullName>
    </submittedName>
</protein>
<feature type="transmembrane region" description="Helical" evidence="6">
    <location>
        <begin position="365"/>
        <end position="385"/>
    </location>
</feature>
<dbReference type="RefSeq" id="XP_066069237.1">
    <property type="nucleotide sequence ID" value="XM_066213140.1"/>
</dbReference>
<keyword evidence="10" id="KW-1185">Reference proteome</keyword>
<sequence>MVSHIPTASTAPGPPVSSSPGSMPLSVINENPYNVDLVLPYDISIGKAERDRQLAEQSIKDGYEELLRALEASGFRVASRGGRGARGNEQVWVFVGASEQKVEQLIKEERHLDTLHHLPTLSMAQPPAPATRLRLIYNVLTAPTIQGGLGITPGRGKWARVKSIAALHDEVADKAWVEKWTMGGDWKVGLTKDLAQYTQKGGLGDQQPPPIHLYFEFLTTYTLSLMPLSVISVLFYLFAPKDSYPPLYAFLLSVYSSVFIAIWRIKQRKFAVRFGTTGCESIAVGRLRPEYVSSLGLDKSPSSYTNAIDIVRAGNELTRDTKVAVSIPIIVICGIGLGMILMGLFMLEAFVAQVYDGFGKEIVPLIPTGLFALVIPQIVGVYRLLAKSLVKWENHPTPVSEEKSLTTKAFAMNAIVAYLGLYLSAYVYIPFGNIIMGHVQTRLAPQVPVAEHTVGSINVSAVNKQVINGGRLKSQLFAYTVTNQIVNVFLELGLPYVLRFIGEWRAGKTTLKSALKGIASSSGGEKTPDSETEVEKRFLNKVERELALPEYSTFDDYAEMVTQFGYVVIWSIVWPLAPIFALINNYVELRSDSLKICKHVRRPVGDRVETIGPWLETLDIIAWIGAVTNATLIYLFRPSPPSPHPSNQSSNPNFPLPGSFALSHIVSSFRVSPTIMVWSSNLIPLALIALSASHGYIMLRWVVEGAAERIWWKGSWEENEIQRIRAGSNSGDMAADSIDEVRESVDSKVAAKELVHPFWNGGEEGAREIARTVKAQ</sequence>
<comment type="subcellular location">
    <subcellularLocation>
        <location evidence="1">Membrane</location>
        <topology evidence="1">Multi-pass membrane protein</topology>
    </subcellularLocation>
</comment>
<evidence type="ECO:0000259" key="8">
    <source>
        <dbReference type="Pfam" id="PF20877"/>
    </source>
</evidence>
<reference evidence="9" key="3">
    <citation type="submission" date="2024-01" db="EMBL/GenBank/DDBJ databases">
        <authorList>
            <person name="Coelho M.A."/>
            <person name="David-Palma M."/>
            <person name="Shea T."/>
            <person name="Sun S."/>
            <person name="Cuomo C.A."/>
            <person name="Heitman J."/>
        </authorList>
    </citation>
    <scope>NUCLEOTIDE SEQUENCE</scope>
    <source>
        <strain evidence="9">CBS 7841</strain>
    </source>
</reference>
<feature type="transmembrane region" description="Helical" evidence="6">
    <location>
        <begin position="323"/>
        <end position="345"/>
    </location>
</feature>
<evidence type="ECO:0000256" key="5">
    <source>
        <dbReference type="SAM" id="MobiDB-lite"/>
    </source>
</evidence>
<evidence type="ECO:0000313" key="10">
    <source>
        <dbReference type="Proteomes" id="UP000094043"/>
    </source>
</evidence>
<dbReference type="EMBL" id="CP143787">
    <property type="protein sequence ID" value="WVN88537.1"/>
    <property type="molecule type" value="Genomic_DNA"/>
</dbReference>
<feature type="transmembrane region" description="Helical" evidence="6">
    <location>
        <begin position="564"/>
        <end position="587"/>
    </location>
</feature>
<organism evidence="9 10">
    <name type="scientific">Cryptococcus depauperatus CBS 7841</name>
    <dbReference type="NCBI Taxonomy" id="1295531"/>
    <lineage>
        <taxon>Eukaryota</taxon>
        <taxon>Fungi</taxon>
        <taxon>Dikarya</taxon>
        <taxon>Basidiomycota</taxon>
        <taxon>Agaricomycotina</taxon>
        <taxon>Tremellomycetes</taxon>
        <taxon>Tremellales</taxon>
        <taxon>Cryptococcaceae</taxon>
        <taxon>Cryptococcus</taxon>
    </lineage>
</organism>
<dbReference type="GeneID" id="91087958"/>
<feature type="domain" description="Anoctamin transmembrane" evidence="7">
    <location>
        <begin position="211"/>
        <end position="710"/>
    </location>
</feature>
<dbReference type="PANTHER" id="PTHR12308:SF73">
    <property type="entry name" value="ANOCTAMIN"/>
    <property type="match status" value="1"/>
</dbReference>
<keyword evidence="4 6" id="KW-0472">Membrane</keyword>
<reference evidence="9" key="2">
    <citation type="journal article" date="2022" name="Elife">
        <title>Obligate sexual reproduction of a homothallic fungus closely related to the Cryptococcus pathogenic species complex.</title>
        <authorList>
            <person name="Passer A.R."/>
            <person name="Clancey S.A."/>
            <person name="Shea T."/>
            <person name="David-Palma M."/>
            <person name="Averette A.F."/>
            <person name="Boekhout T."/>
            <person name="Porcel B.M."/>
            <person name="Nowrousian M."/>
            <person name="Cuomo C.A."/>
            <person name="Sun S."/>
            <person name="Heitman J."/>
            <person name="Coelho M.A."/>
        </authorList>
    </citation>
    <scope>NUCLEOTIDE SEQUENCE</scope>
    <source>
        <strain evidence="9">CBS 7841</strain>
    </source>
</reference>
<evidence type="ECO:0000313" key="9">
    <source>
        <dbReference type="EMBL" id="WVN88537.1"/>
    </source>
</evidence>
<accession>A0A1E3IEF6</accession>
<evidence type="ECO:0000256" key="6">
    <source>
        <dbReference type="SAM" id="Phobius"/>
    </source>
</evidence>
<dbReference type="KEGG" id="cdep:91087958"/>
<evidence type="ECO:0000256" key="4">
    <source>
        <dbReference type="ARBA" id="ARBA00023136"/>
    </source>
</evidence>
<dbReference type="InterPro" id="IPR007632">
    <property type="entry name" value="Anoctamin"/>
</dbReference>
<dbReference type="PANTHER" id="PTHR12308">
    <property type="entry name" value="ANOCTAMIN"/>
    <property type="match status" value="1"/>
</dbReference>
<dbReference type="InterPro" id="IPR049456">
    <property type="entry name" value="Anoctamin_N_fung"/>
</dbReference>
<evidence type="ECO:0000256" key="1">
    <source>
        <dbReference type="ARBA" id="ARBA00004141"/>
    </source>
</evidence>
<proteinExistence type="predicted"/>
<dbReference type="InterPro" id="IPR049452">
    <property type="entry name" value="Anoctamin_TM"/>
</dbReference>
<feature type="domain" description="Anoctamin alpha-beta plait" evidence="8">
    <location>
        <begin position="34"/>
        <end position="161"/>
    </location>
</feature>
<dbReference type="Pfam" id="PF04547">
    <property type="entry name" value="Anoctamin"/>
    <property type="match status" value="1"/>
</dbReference>
<dbReference type="GO" id="GO:0016020">
    <property type="term" value="C:membrane"/>
    <property type="evidence" value="ECO:0007669"/>
    <property type="project" value="UniProtKB-SubCell"/>
</dbReference>
<dbReference type="OrthoDB" id="296386at2759"/>
<keyword evidence="3 6" id="KW-1133">Transmembrane helix</keyword>
<feature type="transmembrane region" description="Helical" evidence="6">
    <location>
        <begin position="213"/>
        <end position="239"/>
    </location>
</feature>
<feature type="transmembrane region" description="Helical" evidence="6">
    <location>
        <begin position="410"/>
        <end position="429"/>
    </location>
</feature>
<feature type="compositionally biased region" description="Low complexity" evidence="5">
    <location>
        <begin position="1"/>
        <end position="11"/>
    </location>
</feature>
<dbReference type="GO" id="GO:0032541">
    <property type="term" value="C:cortical endoplasmic reticulum"/>
    <property type="evidence" value="ECO:0007669"/>
    <property type="project" value="TreeGrafter"/>
</dbReference>
<evidence type="ECO:0000256" key="2">
    <source>
        <dbReference type="ARBA" id="ARBA00022692"/>
    </source>
</evidence>
<feature type="transmembrane region" description="Helical" evidence="6">
    <location>
        <begin position="245"/>
        <end position="263"/>
    </location>
</feature>
<dbReference type="GO" id="GO:0005254">
    <property type="term" value="F:chloride channel activity"/>
    <property type="evidence" value="ECO:0007669"/>
    <property type="project" value="TreeGrafter"/>
</dbReference>
<reference evidence="9" key="1">
    <citation type="submission" date="2016-06" db="EMBL/GenBank/DDBJ databases">
        <authorList>
            <person name="Cuomo C."/>
            <person name="Litvintseva A."/>
            <person name="Heitman J."/>
            <person name="Chen Y."/>
            <person name="Sun S."/>
            <person name="Springer D."/>
            <person name="Dromer F."/>
            <person name="Young S."/>
            <person name="Zeng Q."/>
            <person name="Chapman S."/>
            <person name="Gujja S."/>
            <person name="Saif S."/>
            <person name="Birren B."/>
        </authorList>
    </citation>
    <scope>NUCLEOTIDE SEQUENCE</scope>
    <source>
        <strain evidence="9">CBS 7841</strain>
    </source>
</reference>
<dbReference type="VEuPathDB" id="FungiDB:L203_03754"/>
<dbReference type="AlphaFoldDB" id="A0A1E3IEF6"/>
<evidence type="ECO:0000256" key="3">
    <source>
        <dbReference type="ARBA" id="ARBA00022989"/>
    </source>
</evidence>
<name>A0A1E3IEF6_9TREE</name>
<evidence type="ECO:0000259" key="7">
    <source>
        <dbReference type="Pfam" id="PF04547"/>
    </source>
</evidence>
<gene>
    <name evidence="9" type="ORF">L203_103748</name>
</gene>
<dbReference type="Pfam" id="PF20877">
    <property type="entry name" value="Anoctamin_N"/>
    <property type="match status" value="1"/>
</dbReference>
<dbReference type="Proteomes" id="UP000094043">
    <property type="component" value="Chromosome 4"/>
</dbReference>
<feature type="region of interest" description="Disordered" evidence="5">
    <location>
        <begin position="1"/>
        <end position="23"/>
    </location>
</feature>
<keyword evidence="2 6" id="KW-0812">Transmembrane</keyword>